<keyword evidence="2 5" id="KW-0690">Ribosome biogenesis</keyword>
<dbReference type="SUPFAM" id="SSF50346">
    <property type="entry name" value="PRC-barrel domain"/>
    <property type="match status" value="1"/>
</dbReference>
<comment type="domain">
    <text evidence="5">The PRC barrel domain binds ribosomal protein uS19.</text>
</comment>
<evidence type="ECO:0000256" key="5">
    <source>
        <dbReference type="HAMAP-Rule" id="MF_00014"/>
    </source>
</evidence>
<proteinExistence type="inferred from homology"/>
<evidence type="ECO:0000259" key="6">
    <source>
        <dbReference type="Pfam" id="PF01782"/>
    </source>
</evidence>
<dbReference type="InterPro" id="IPR011033">
    <property type="entry name" value="PRC_barrel-like_sf"/>
</dbReference>
<dbReference type="NCBIfam" id="TIGR02273">
    <property type="entry name" value="16S_RimM"/>
    <property type="match status" value="1"/>
</dbReference>
<dbReference type="PANTHER" id="PTHR33692:SF1">
    <property type="entry name" value="RIBOSOME MATURATION FACTOR RIMM"/>
    <property type="match status" value="1"/>
</dbReference>
<evidence type="ECO:0000313" key="8">
    <source>
        <dbReference type="EMBL" id="MFC6591291.1"/>
    </source>
</evidence>
<dbReference type="InterPro" id="IPR036976">
    <property type="entry name" value="RimM_N_sf"/>
</dbReference>
<dbReference type="PANTHER" id="PTHR33692">
    <property type="entry name" value="RIBOSOME MATURATION FACTOR RIMM"/>
    <property type="match status" value="1"/>
</dbReference>
<keyword evidence="4 5" id="KW-0143">Chaperone</keyword>
<name>A0ABW1YBD5_9DEIO</name>
<evidence type="ECO:0000256" key="4">
    <source>
        <dbReference type="ARBA" id="ARBA00023186"/>
    </source>
</evidence>
<comment type="similarity">
    <text evidence="5">Belongs to the RimM family.</text>
</comment>
<evidence type="ECO:0000256" key="3">
    <source>
        <dbReference type="ARBA" id="ARBA00022552"/>
    </source>
</evidence>
<evidence type="ECO:0000256" key="2">
    <source>
        <dbReference type="ARBA" id="ARBA00022517"/>
    </source>
</evidence>
<dbReference type="NCBIfam" id="NF010403">
    <property type="entry name" value="PRK13829.1"/>
    <property type="match status" value="1"/>
</dbReference>
<keyword evidence="1 5" id="KW-0963">Cytoplasm</keyword>
<evidence type="ECO:0000256" key="1">
    <source>
        <dbReference type="ARBA" id="ARBA00022490"/>
    </source>
</evidence>
<dbReference type="EMBL" id="JBHSWD010000001">
    <property type="protein sequence ID" value="MFC6591291.1"/>
    <property type="molecule type" value="Genomic_DNA"/>
</dbReference>
<keyword evidence="3 5" id="KW-0698">rRNA processing</keyword>
<dbReference type="InterPro" id="IPR002676">
    <property type="entry name" value="RimM_N"/>
</dbReference>
<comment type="subunit">
    <text evidence="5">Binds ribosomal protein uS19.</text>
</comment>
<comment type="subcellular location">
    <subcellularLocation>
        <location evidence="5">Cytoplasm</location>
    </subcellularLocation>
</comment>
<dbReference type="RefSeq" id="WP_380082293.1">
    <property type="nucleotide sequence ID" value="NZ_JBHSWD010000001.1"/>
</dbReference>
<dbReference type="InterPro" id="IPR027275">
    <property type="entry name" value="PRC-brl_dom"/>
</dbReference>
<sequence length="193" mass="21007">MTQAPPPDTTRLGYCLGPQGLKGAVKIYVLGDLEQLLALGRVWVEGRGWLKIRQAEPLFPGVALHLAGVLTREQAADLRGAQVYAADAELPALEEGRYYYHQLRGLPVQDAQGAQEWEVEDVQDMGYQDLLVLRRRGGGETFFVPLQAPYVHIASDEAGVPAGVTLTEETPEGLLDYGLDMPDGPDLDGPDEP</sequence>
<evidence type="ECO:0000313" key="9">
    <source>
        <dbReference type="Proteomes" id="UP001596297"/>
    </source>
</evidence>
<comment type="function">
    <text evidence="5">An accessory protein needed during the final step in the assembly of 30S ribosomal subunit, possibly for assembly of the head region. Essential for efficient processing of 16S rRNA. May be needed both before and after RbfA during the maturation of 16S rRNA. It has affinity for free ribosomal 30S subunits but not for 70S ribosomes.</text>
</comment>
<accession>A0ABW1YBD5</accession>
<evidence type="ECO:0000259" key="7">
    <source>
        <dbReference type="Pfam" id="PF05239"/>
    </source>
</evidence>
<gene>
    <name evidence="5 8" type="primary">rimM</name>
    <name evidence="8" type="ORF">ACFP81_04170</name>
</gene>
<keyword evidence="9" id="KW-1185">Reference proteome</keyword>
<dbReference type="Pfam" id="PF05239">
    <property type="entry name" value="PRC"/>
    <property type="match status" value="1"/>
</dbReference>
<comment type="caution">
    <text evidence="8">The sequence shown here is derived from an EMBL/GenBank/DDBJ whole genome shotgun (WGS) entry which is preliminary data.</text>
</comment>
<reference evidence="9" key="1">
    <citation type="journal article" date="2019" name="Int. J. Syst. Evol. Microbiol.">
        <title>The Global Catalogue of Microorganisms (GCM) 10K type strain sequencing project: providing services to taxonomists for standard genome sequencing and annotation.</title>
        <authorList>
            <consortium name="The Broad Institute Genomics Platform"/>
            <consortium name="The Broad Institute Genome Sequencing Center for Infectious Disease"/>
            <person name="Wu L."/>
            <person name="Ma J."/>
        </authorList>
    </citation>
    <scope>NUCLEOTIDE SEQUENCE [LARGE SCALE GENOMIC DNA]</scope>
    <source>
        <strain evidence="9">CGMCC 1.15772</strain>
    </source>
</reference>
<protein>
    <recommendedName>
        <fullName evidence="5">Ribosome maturation factor RimM</fullName>
    </recommendedName>
</protein>
<dbReference type="Gene3D" id="2.30.30.240">
    <property type="entry name" value="PRC-barrel domain"/>
    <property type="match status" value="1"/>
</dbReference>
<dbReference type="SUPFAM" id="SSF50447">
    <property type="entry name" value="Translation proteins"/>
    <property type="match status" value="1"/>
</dbReference>
<feature type="domain" description="PRC-barrel" evidence="7">
    <location>
        <begin position="96"/>
        <end position="156"/>
    </location>
</feature>
<organism evidence="8 9">
    <name type="scientific">Deinococcus lacus</name>
    <dbReference type="NCBI Taxonomy" id="392561"/>
    <lineage>
        <taxon>Bacteria</taxon>
        <taxon>Thermotogati</taxon>
        <taxon>Deinococcota</taxon>
        <taxon>Deinococci</taxon>
        <taxon>Deinococcales</taxon>
        <taxon>Deinococcaceae</taxon>
        <taxon>Deinococcus</taxon>
    </lineage>
</organism>
<dbReference type="Proteomes" id="UP001596297">
    <property type="component" value="Unassembled WGS sequence"/>
</dbReference>
<dbReference type="InterPro" id="IPR011961">
    <property type="entry name" value="RimM"/>
</dbReference>
<dbReference type="HAMAP" id="MF_00014">
    <property type="entry name" value="Ribosome_mat_RimM"/>
    <property type="match status" value="1"/>
</dbReference>
<feature type="domain" description="RimM N-terminal" evidence="6">
    <location>
        <begin position="12"/>
        <end position="87"/>
    </location>
</feature>
<dbReference type="InterPro" id="IPR009000">
    <property type="entry name" value="Transl_B-barrel_sf"/>
</dbReference>
<dbReference type="Gene3D" id="2.40.30.60">
    <property type="entry name" value="RimM"/>
    <property type="match status" value="1"/>
</dbReference>
<dbReference type="Pfam" id="PF01782">
    <property type="entry name" value="RimM"/>
    <property type="match status" value="1"/>
</dbReference>